<dbReference type="Proteomes" id="UP000821866">
    <property type="component" value="Chromosome 7"/>
</dbReference>
<sequence>MLVLGLFRGHIMECLKRTVVNADRQLVINPAGLTPVLLPLDEVLNKPFKERVAALYKDWMDQPGRQFPDADGAYEAGSSFEHCGTVGVRRLLRAARQHGARSFREVCDHNCYMKA</sequence>
<evidence type="ECO:0000313" key="1">
    <source>
        <dbReference type="EMBL" id="KAH8022367.1"/>
    </source>
</evidence>
<gene>
    <name evidence="1" type="ORF">HPB51_023609</name>
</gene>
<protein>
    <submittedName>
        <fullName evidence="1">Uncharacterized protein</fullName>
    </submittedName>
</protein>
<proteinExistence type="predicted"/>
<name>A0A9J6DJS1_RHIMP</name>
<keyword evidence="2" id="KW-1185">Reference proteome</keyword>
<dbReference type="AlphaFoldDB" id="A0A9J6DJS1"/>
<reference evidence="1" key="2">
    <citation type="submission" date="2021-09" db="EMBL/GenBank/DDBJ databases">
        <authorList>
            <person name="Jia N."/>
            <person name="Wang J."/>
            <person name="Shi W."/>
            <person name="Du L."/>
            <person name="Sun Y."/>
            <person name="Zhan W."/>
            <person name="Jiang J."/>
            <person name="Wang Q."/>
            <person name="Zhang B."/>
            <person name="Ji P."/>
            <person name="Sakyi L.B."/>
            <person name="Cui X."/>
            <person name="Yuan T."/>
            <person name="Jiang B."/>
            <person name="Yang W."/>
            <person name="Lam T.T.-Y."/>
            <person name="Chang Q."/>
            <person name="Ding S."/>
            <person name="Wang X."/>
            <person name="Zhu J."/>
            <person name="Ruan X."/>
            <person name="Zhao L."/>
            <person name="Wei J."/>
            <person name="Que T."/>
            <person name="Du C."/>
            <person name="Cheng J."/>
            <person name="Dai P."/>
            <person name="Han X."/>
            <person name="Huang E."/>
            <person name="Gao Y."/>
            <person name="Liu J."/>
            <person name="Shao H."/>
            <person name="Ye R."/>
            <person name="Li L."/>
            <person name="Wei W."/>
            <person name="Wang X."/>
            <person name="Wang C."/>
            <person name="Huo Q."/>
            <person name="Li W."/>
            <person name="Guo W."/>
            <person name="Chen H."/>
            <person name="Chen S."/>
            <person name="Zhou L."/>
            <person name="Zhou L."/>
            <person name="Ni X."/>
            <person name="Tian J."/>
            <person name="Zhou Y."/>
            <person name="Sheng Y."/>
            <person name="Liu T."/>
            <person name="Pan Y."/>
            <person name="Xia L."/>
            <person name="Li J."/>
            <person name="Zhao F."/>
            <person name="Cao W."/>
        </authorList>
    </citation>
    <scope>NUCLEOTIDE SEQUENCE</scope>
    <source>
        <strain evidence="1">Rmic-2018</strain>
        <tissue evidence="1">Larvae</tissue>
    </source>
</reference>
<reference evidence="1" key="1">
    <citation type="journal article" date="2020" name="Cell">
        <title>Large-Scale Comparative Analyses of Tick Genomes Elucidate Their Genetic Diversity and Vector Capacities.</title>
        <authorList>
            <consortium name="Tick Genome and Microbiome Consortium (TIGMIC)"/>
            <person name="Jia N."/>
            <person name="Wang J."/>
            <person name="Shi W."/>
            <person name="Du L."/>
            <person name="Sun Y."/>
            <person name="Zhan W."/>
            <person name="Jiang J.F."/>
            <person name="Wang Q."/>
            <person name="Zhang B."/>
            <person name="Ji P."/>
            <person name="Bell-Sakyi L."/>
            <person name="Cui X.M."/>
            <person name="Yuan T.T."/>
            <person name="Jiang B.G."/>
            <person name="Yang W.F."/>
            <person name="Lam T.T."/>
            <person name="Chang Q.C."/>
            <person name="Ding S.J."/>
            <person name="Wang X.J."/>
            <person name="Zhu J.G."/>
            <person name="Ruan X.D."/>
            <person name="Zhao L."/>
            <person name="Wei J.T."/>
            <person name="Ye R.Z."/>
            <person name="Que T.C."/>
            <person name="Du C.H."/>
            <person name="Zhou Y.H."/>
            <person name="Cheng J.X."/>
            <person name="Dai P.F."/>
            <person name="Guo W.B."/>
            <person name="Han X.H."/>
            <person name="Huang E.J."/>
            <person name="Li L.F."/>
            <person name="Wei W."/>
            <person name="Gao Y.C."/>
            <person name="Liu J.Z."/>
            <person name="Shao H.Z."/>
            <person name="Wang X."/>
            <person name="Wang C.C."/>
            <person name="Yang T.C."/>
            <person name="Huo Q.B."/>
            <person name="Li W."/>
            <person name="Chen H.Y."/>
            <person name="Chen S.E."/>
            <person name="Zhou L.G."/>
            <person name="Ni X.B."/>
            <person name="Tian J.H."/>
            <person name="Sheng Y."/>
            <person name="Liu T."/>
            <person name="Pan Y.S."/>
            <person name="Xia L.Y."/>
            <person name="Li J."/>
            <person name="Zhao F."/>
            <person name="Cao W.C."/>
        </authorList>
    </citation>
    <scope>NUCLEOTIDE SEQUENCE</scope>
    <source>
        <strain evidence="1">Rmic-2018</strain>
    </source>
</reference>
<organism evidence="1 2">
    <name type="scientific">Rhipicephalus microplus</name>
    <name type="common">Cattle tick</name>
    <name type="synonym">Boophilus microplus</name>
    <dbReference type="NCBI Taxonomy" id="6941"/>
    <lineage>
        <taxon>Eukaryota</taxon>
        <taxon>Metazoa</taxon>
        <taxon>Ecdysozoa</taxon>
        <taxon>Arthropoda</taxon>
        <taxon>Chelicerata</taxon>
        <taxon>Arachnida</taxon>
        <taxon>Acari</taxon>
        <taxon>Parasitiformes</taxon>
        <taxon>Ixodida</taxon>
        <taxon>Ixodoidea</taxon>
        <taxon>Ixodidae</taxon>
        <taxon>Rhipicephalinae</taxon>
        <taxon>Rhipicephalus</taxon>
        <taxon>Boophilus</taxon>
    </lineage>
</organism>
<comment type="caution">
    <text evidence="1">The sequence shown here is derived from an EMBL/GenBank/DDBJ whole genome shotgun (WGS) entry which is preliminary data.</text>
</comment>
<evidence type="ECO:0000313" key="2">
    <source>
        <dbReference type="Proteomes" id="UP000821866"/>
    </source>
</evidence>
<accession>A0A9J6DJS1</accession>
<dbReference type="EMBL" id="JABSTU010000009">
    <property type="protein sequence ID" value="KAH8022367.1"/>
    <property type="molecule type" value="Genomic_DNA"/>
</dbReference>